<accession>A0AAW1YA60</accession>
<keyword evidence="1" id="KW-0472">Membrane</keyword>
<proteinExistence type="predicted"/>
<gene>
    <name evidence="2" type="ORF">M0R45_011231</name>
</gene>
<comment type="caution">
    <text evidence="2">The sequence shown here is derived from an EMBL/GenBank/DDBJ whole genome shotgun (WGS) entry which is preliminary data.</text>
</comment>
<keyword evidence="1" id="KW-0812">Transmembrane</keyword>
<evidence type="ECO:0000256" key="1">
    <source>
        <dbReference type="SAM" id="Phobius"/>
    </source>
</evidence>
<feature type="transmembrane region" description="Helical" evidence="1">
    <location>
        <begin position="143"/>
        <end position="165"/>
    </location>
</feature>
<sequence length="221" mass="25087">MYGTKACCGNGVACDSEQSPNLKTPYIHTSWGSSSSFSQSPNLSALEIAGRDNQSYECESSESYLNLFVEETSFYNRIVLGRLLPNRVWEPLPHFFQSWLRNYLGGTLIYLVSGFLWSFYIYYLKRNLYVPKDAIPSNKAMLLQIYVAMKAMPWYCALPSISEYMQTFTIASMPKYGLSWVLATTPFIILLTAIIMAIILYGWTGCLETLCDPVDDETKVL</sequence>
<dbReference type="Proteomes" id="UP001457282">
    <property type="component" value="Unassembled WGS sequence"/>
</dbReference>
<name>A0AAW1YA60_RUBAR</name>
<feature type="transmembrane region" description="Helical" evidence="1">
    <location>
        <begin position="103"/>
        <end position="123"/>
    </location>
</feature>
<organism evidence="2 3">
    <name type="scientific">Rubus argutus</name>
    <name type="common">Southern blackberry</name>
    <dbReference type="NCBI Taxonomy" id="59490"/>
    <lineage>
        <taxon>Eukaryota</taxon>
        <taxon>Viridiplantae</taxon>
        <taxon>Streptophyta</taxon>
        <taxon>Embryophyta</taxon>
        <taxon>Tracheophyta</taxon>
        <taxon>Spermatophyta</taxon>
        <taxon>Magnoliopsida</taxon>
        <taxon>eudicotyledons</taxon>
        <taxon>Gunneridae</taxon>
        <taxon>Pentapetalae</taxon>
        <taxon>rosids</taxon>
        <taxon>fabids</taxon>
        <taxon>Rosales</taxon>
        <taxon>Rosaceae</taxon>
        <taxon>Rosoideae</taxon>
        <taxon>Rosoideae incertae sedis</taxon>
        <taxon>Rubus</taxon>
    </lineage>
</organism>
<evidence type="ECO:0000313" key="2">
    <source>
        <dbReference type="EMBL" id="KAK9945732.1"/>
    </source>
</evidence>
<evidence type="ECO:0000313" key="3">
    <source>
        <dbReference type="Proteomes" id="UP001457282"/>
    </source>
</evidence>
<dbReference type="AlphaFoldDB" id="A0AAW1YA60"/>
<feature type="transmembrane region" description="Helical" evidence="1">
    <location>
        <begin position="177"/>
        <end position="203"/>
    </location>
</feature>
<keyword evidence="3" id="KW-1185">Reference proteome</keyword>
<dbReference type="EMBL" id="JBEDUW010000002">
    <property type="protein sequence ID" value="KAK9945732.1"/>
    <property type="molecule type" value="Genomic_DNA"/>
</dbReference>
<keyword evidence="1" id="KW-1133">Transmembrane helix</keyword>
<protein>
    <submittedName>
        <fullName evidence="2">Uncharacterized protein</fullName>
    </submittedName>
</protein>
<reference evidence="2 3" key="1">
    <citation type="journal article" date="2023" name="G3 (Bethesda)">
        <title>A chromosome-length genome assembly and annotation of blackberry (Rubus argutus, cv. 'Hillquist').</title>
        <authorList>
            <person name="Bruna T."/>
            <person name="Aryal R."/>
            <person name="Dudchenko O."/>
            <person name="Sargent D.J."/>
            <person name="Mead D."/>
            <person name="Buti M."/>
            <person name="Cavallini A."/>
            <person name="Hytonen T."/>
            <person name="Andres J."/>
            <person name="Pham M."/>
            <person name="Weisz D."/>
            <person name="Mascagni F."/>
            <person name="Usai G."/>
            <person name="Natali L."/>
            <person name="Bassil N."/>
            <person name="Fernandez G.E."/>
            <person name="Lomsadze A."/>
            <person name="Armour M."/>
            <person name="Olukolu B."/>
            <person name="Poorten T."/>
            <person name="Britton C."/>
            <person name="Davik J."/>
            <person name="Ashrafi H."/>
            <person name="Aiden E.L."/>
            <person name="Borodovsky M."/>
            <person name="Worthington M."/>
        </authorList>
    </citation>
    <scope>NUCLEOTIDE SEQUENCE [LARGE SCALE GENOMIC DNA]</scope>
    <source>
        <strain evidence="2">PI 553951</strain>
    </source>
</reference>